<dbReference type="PANTHER" id="PTHR35010">
    <property type="entry name" value="BLL4672 PROTEIN-RELATED"/>
    <property type="match status" value="1"/>
</dbReference>
<dbReference type="Gene3D" id="3.30.450.180">
    <property type="match status" value="1"/>
</dbReference>
<gene>
    <name evidence="3" type="ORF">GCM10010508_18030</name>
</gene>
<dbReference type="Pfam" id="PF17765">
    <property type="entry name" value="MLTR_LBD"/>
    <property type="match status" value="1"/>
</dbReference>
<proteinExistence type="predicted"/>
<feature type="domain" description="MmyB-like transcription regulator ligand binding" evidence="2">
    <location>
        <begin position="7"/>
        <end position="69"/>
    </location>
</feature>
<dbReference type="AlphaFoldDB" id="A0A918Y204"/>
<organism evidence="3 4">
    <name type="scientific">Streptomyces naganishii JCM 4654</name>
    <dbReference type="NCBI Taxonomy" id="1306179"/>
    <lineage>
        <taxon>Bacteria</taxon>
        <taxon>Bacillati</taxon>
        <taxon>Actinomycetota</taxon>
        <taxon>Actinomycetes</taxon>
        <taxon>Kitasatosporales</taxon>
        <taxon>Streptomycetaceae</taxon>
        <taxon>Streptomyces</taxon>
    </lineage>
</organism>
<protein>
    <recommendedName>
        <fullName evidence="2">MmyB-like transcription regulator ligand binding domain-containing protein</fullName>
    </recommendedName>
</protein>
<evidence type="ECO:0000256" key="1">
    <source>
        <dbReference type="SAM" id="MobiDB-lite"/>
    </source>
</evidence>
<comment type="caution">
    <text evidence="3">The sequence shown here is derived from an EMBL/GenBank/DDBJ whole genome shotgun (WGS) entry which is preliminary data.</text>
</comment>
<dbReference type="PANTHER" id="PTHR35010:SF2">
    <property type="entry name" value="BLL4672 PROTEIN"/>
    <property type="match status" value="1"/>
</dbReference>
<accession>A0A918Y204</accession>
<dbReference type="InterPro" id="IPR041413">
    <property type="entry name" value="MLTR_LBD"/>
</dbReference>
<reference evidence="3" key="1">
    <citation type="journal article" date="2014" name="Int. J. Syst. Evol. Microbiol.">
        <title>Complete genome sequence of Corynebacterium casei LMG S-19264T (=DSM 44701T), isolated from a smear-ripened cheese.</title>
        <authorList>
            <consortium name="US DOE Joint Genome Institute (JGI-PGF)"/>
            <person name="Walter F."/>
            <person name="Albersmeier A."/>
            <person name="Kalinowski J."/>
            <person name="Ruckert C."/>
        </authorList>
    </citation>
    <scope>NUCLEOTIDE SEQUENCE</scope>
    <source>
        <strain evidence="3">JCM 4654</strain>
    </source>
</reference>
<feature type="region of interest" description="Disordered" evidence="1">
    <location>
        <begin position="67"/>
        <end position="90"/>
    </location>
</feature>
<keyword evidence="4" id="KW-1185">Reference proteome</keyword>
<evidence type="ECO:0000259" key="2">
    <source>
        <dbReference type="Pfam" id="PF17765"/>
    </source>
</evidence>
<reference evidence="3" key="2">
    <citation type="submission" date="2020-09" db="EMBL/GenBank/DDBJ databases">
        <authorList>
            <person name="Sun Q."/>
            <person name="Ohkuma M."/>
        </authorList>
    </citation>
    <scope>NUCLEOTIDE SEQUENCE</scope>
    <source>
        <strain evidence="3">JCM 4654</strain>
    </source>
</reference>
<dbReference type="Proteomes" id="UP000608955">
    <property type="component" value="Unassembled WGS sequence"/>
</dbReference>
<name>A0A918Y204_9ACTN</name>
<dbReference type="EMBL" id="BMVF01000004">
    <property type="protein sequence ID" value="GHD87146.1"/>
    <property type="molecule type" value="Genomic_DNA"/>
</dbReference>
<evidence type="ECO:0000313" key="4">
    <source>
        <dbReference type="Proteomes" id="UP000608955"/>
    </source>
</evidence>
<sequence length="90" mass="9737">MYRQYIPAAARRPLDAITAGPAFVRNARMDVLASNQLARAFYSDLHTSPANQANLARFNFLDPASRRFAEPGSASEEGRPAGSPARQTSG</sequence>
<evidence type="ECO:0000313" key="3">
    <source>
        <dbReference type="EMBL" id="GHD87146.1"/>
    </source>
</evidence>